<reference evidence="7" key="1">
    <citation type="journal article" date="2013" name="Genome Announc.">
        <title>Draft genome sequence of the grapevine dieback fungus Eutypa lata UCR-EL1.</title>
        <authorList>
            <person name="Blanco-Ulate B."/>
            <person name="Rolshausen P.E."/>
            <person name="Cantu D."/>
        </authorList>
    </citation>
    <scope>NUCLEOTIDE SEQUENCE [LARGE SCALE GENOMIC DNA]</scope>
    <source>
        <strain evidence="7">UCR-EL1</strain>
    </source>
</reference>
<dbReference type="GO" id="GO:0007131">
    <property type="term" value="P:reciprocal meiotic recombination"/>
    <property type="evidence" value="ECO:0007669"/>
    <property type="project" value="TreeGrafter"/>
</dbReference>
<dbReference type="InterPro" id="IPR000432">
    <property type="entry name" value="DNA_mismatch_repair_MutS_C"/>
</dbReference>
<gene>
    <name evidence="6" type="ORF">UCREL1_8903</name>
</gene>
<dbReference type="GO" id="GO:0006298">
    <property type="term" value="P:mismatch repair"/>
    <property type="evidence" value="ECO:0007669"/>
    <property type="project" value="InterPro"/>
</dbReference>
<dbReference type="HOGENOM" id="CLU_1578523_0_0_1"/>
<keyword evidence="7" id="KW-1185">Reference proteome</keyword>
<keyword evidence="4" id="KW-0238">DNA-binding</keyword>
<dbReference type="Pfam" id="PF00488">
    <property type="entry name" value="MutS_V"/>
    <property type="match status" value="1"/>
</dbReference>
<dbReference type="STRING" id="1287681.M7SIP5"/>
<dbReference type="EMBL" id="KB707118">
    <property type="protein sequence ID" value="EMR64148.1"/>
    <property type="molecule type" value="Genomic_DNA"/>
</dbReference>
<evidence type="ECO:0000256" key="2">
    <source>
        <dbReference type="ARBA" id="ARBA00022741"/>
    </source>
</evidence>
<evidence type="ECO:0000256" key="4">
    <source>
        <dbReference type="ARBA" id="ARBA00023125"/>
    </source>
</evidence>
<dbReference type="GO" id="GO:0140664">
    <property type="term" value="F:ATP-dependent DNA damage sensor activity"/>
    <property type="evidence" value="ECO:0007669"/>
    <property type="project" value="InterPro"/>
</dbReference>
<dbReference type="Gene3D" id="3.40.50.300">
    <property type="entry name" value="P-loop containing nucleotide triphosphate hydrolases"/>
    <property type="match status" value="2"/>
</dbReference>
<keyword evidence="3" id="KW-0067">ATP-binding</keyword>
<accession>M7SIP5</accession>
<evidence type="ECO:0000259" key="5">
    <source>
        <dbReference type="SMART" id="SM00534"/>
    </source>
</evidence>
<dbReference type="OrthoDB" id="276261at2759"/>
<protein>
    <submittedName>
        <fullName evidence="6">Putative dna mismatch repair protein</fullName>
    </submittedName>
</protein>
<evidence type="ECO:0000313" key="6">
    <source>
        <dbReference type="EMBL" id="EMR64148.1"/>
    </source>
</evidence>
<dbReference type="eggNOG" id="KOG0220">
    <property type="taxonomic scope" value="Eukaryota"/>
</dbReference>
<organism evidence="6 7">
    <name type="scientific">Eutypa lata (strain UCR-EL1)</name>
    <name type="common">Grapevine dieback disease fungus</name>
    <name type="synonym">Eutypa armeniacae</name>
    <dbReference type="NCBI Taxonomy" id="1287681"/>
    <lineage>
        <taxon>Eukaryota</taxon>
        <taxon>Fungi</taxon>
        <taxon>Dikarya</taxon>
        <taxon>Ascomycota</taxon>
        <taxon>Pezizomycotina</taxon>
        <taxon>Sordariomycetes</taxon>
        <taxon>Xylariomycetidae</taxon>
        <taxon>Xylariales</taxon>
        <taxon>Diatrypaceae</taxon>
        <taxon>Eutypa</taxon>
    </lineage>
</organism>
<dbReference type="GO" id="GO:0005634">
    <property type="term" value="C:nucleus"/>
    <property type="evidence" value="ECO:0007669"/>
    <property type="project" value="TreeGrafter"/>
</dbReference>
<keyword evidence="2" id="KW-0547">Nucleotide-binding</keyword>
<dbReference type="AlphaFoldDB" id="M7SIP5"/>
<comment type="similarity">
    <text evidence="1">Belongs to the DNA mismatch repair MutS family.</text>
</comment>
<evidence type="ECO:0000256" key="1">
    <source>
        <dbReference type="ARBA" id="ARBA00006271"/>
    </source>
</evidence>
<dbReference type="InterPro" id="IPR027417">
    <property type="entry name" value="P-loop_NTPase"/>
</dbReference>
<dbReference type="PANTHER" id="PTHR11361:SF21">
    <property type="entry name" value="MUTS PROTEIN HOMOLOG 4"/>
    <property type="match status" value="1"/>
</dbReference>
<dbReference type="Proteomes" id="UP000012174">
    <property type="component" value="Unassembled WGS sequence"/>
</dbReference>
<dbReference type="KEGG" id="ela:UCREL1_8903"/>
<proteinExistence type="inferred from homology"/>
<sequence length="169" mass="19222">MSTDDSIEANMSTFSLEMREMAFILRNVNEKSLTIIDELGRGNILRSHPGVLSLHLATDVTESDMDIPTVTMLYKIESGPVEERHYGLDLARAIKFPRLFMERAERVSMALEEQTEHDDALGSYIKQLQQDFIVGMEEIERSVQLSESEPESELVEEDIDVIEVMDSPL</sequence>
<evidence type="ECO:0000256" key="3">
    <source>
        <dbReference type="ARBA" id="ARBA00022840"/>
    </source>
</evidence>
<evidence type="ECO:0000313" key="7">
    <source>
        <dbReference type="Proteomes" id="UP000012174"/>
    </source>
</evidence>
<dbReference type="GO" id="GO:0030983">
    <property type="term" value="F:mismatched DNA binding"/>
    <property type="evidence" value="ECO:0007669"/>
    <property type="project" value="InterPro"/>
</dbReference>
<dbReference type="InterPro" id="IPR045076">
    <property type="entry name" value="MutS"/>
</dbReference>
<feature type="domain" description="DNA mismatch repair proteins mutS family" evidence="5">
    <location>
        <begin position="1"/>
        <end position="109"/>
    </location>
</feature>
<dbReference type="SMART" id="SM00534">
    <property type="entry name" value="MUTSac"/>
    <property type="match status" value="1"/>
</dbReference>
<name>M7SIP5_EUTLA</name>
<dbReference type="PANTHER" id="PTHR11361">
    <property type="entry name" value="DNA MISMATCH REPAIR PROTEIN MUTS FAMILY MEMBER"/>
    <property type="match status" value="1"/>
</dbReference>
<dbReference type="GO" id="GO:0005524">
    <property type="term" value="F:ATP binding"/>
    <property type="evidence" value="ECO:0007669"/>
    <property type="project" value="UniProtKB-KW"/>
</dbReference>